<reference evidence="1 2" key="1">
    <citation type="submission" date="2015-09" db="EMBL/GenBank/DDBJ databases">
        <authorList>
            <consortium name="Pathogen Informatics"/>
        </authorList>
    </citation>
    <scope>NUCLEOTIDE SEQUENCE [LARGE SCALE GENOMIC DNA]</scope>
    <source>
        <strain evidence="1 2">2789STDY5834959</strain>
    </source>
</reference>
<gene>
    <name evidence="1" type="ORF">ERS852571_01369</name>
</gene>
<proteinExistence type="predicted"/>
<protein>
    <submittedName>
        <fullName evidence="1">Uncharacterized protein</fullName>
    </submittedName>
</protein>
<accession>A0A173SQG8</accession>
<name>A0A173SQG8_ANAHA</name>
<organism evidence="1 2">
    <name type="scientific">Anaerostipes hadrus</name>
    <dbReference type="NCBI Taxonomy" id="649756"/>
    <lineage>
        <taxon>Bacteria</taxon>
        <taxon>Bacillati</taxon>
        <taxon>Bacillota</taxon>
        <taxon>Clostridia</taxon>
        <taxon>Lachnospirales</taxon>
        <taxon>Lachnospiraceae</taxon>
        <taxon>Anaerostipes</taxon>
    </lineage>
</organism>
<evidence type="ECO:0000313" key="2">
    <source>
        <dbReference type="Proteomes" id="UP000095553"/>
    </source>
</evidence>
<dbReference type="AlphaFoldDB" id="A0A173SQG8"/>
<dbReference type="Proteomes" id="UP000095553">
    <property type="component" value="Unassembled WGS sequence"/>
</dbReference>
<evidence type="ECO:0000313" key="1">
    <source>
        <dbReference type="EMBL" id="CUM91865.1"/>
    </source>
</evidence>
<dbReference type="RefSeq" id="WP_055072731.1">
    <property type="nucleotide sequence ID" value="NZ_CYXY01000007.1"/>
</dbReference>
<sequence>MNYAWDENKDGQNYSDGFESIEECVEDAKGFGCKIGDIIYVGEARKVPIKGVDLGSVLESVHDEMYDEVGELAYDWTIEYPNHDKKKYLEYQEKLKQLVMDYLKEIGMEPGFFQVINTKPVVIK</sequence>
<dbReference type="EMBL" id="CYXY01000007">
    <property type="protein sequence ID" value="CUM91865.1"/>
    <property type="molecule type" value="Genomic_DNA"/>
</dbReference>